<name>A0A060QBD4_9PROT</name>
<reference evidence="3 4" key="1">
    <citation type="journal article" date="2014" name="Genome Biol. Evol.">
        <title>Acetic acid bacteria genomes reveal functional traits for adaptation to life in insect guts.</title>
        <authorList>
            <person name="Chouaia B."/>
            <person name="Gaiarsa S."/>
            <person name="Crotti E."/>
            <person name="Comandatore F."/>
            <person name="Degli Esposti M."/>
            <person name="Ricci I."/>
            <person name="Alma A."/>
            <person name="Favia G."/>
            <person name="Bandi C."/>
            <person name="Daffonchio D."/>
        </authorList>
    </citation>
    <scope>NUCLEOTIDE SEQUENCE [LARGE SCALE GENOMIC DNA]</scope>
    <source>
        <strain evidence="3 4">SF2.1</strain>
    </source>
</reference>
<organism evidence="3 4">
    <name type="scientific">Asaia bogorensis</name>
    <dbReference type="NCBI Taxonomy" id="91915"/>
    <lineage>
        <taxon>Bacteria</taxon>
        <taxon>Pseudomonadati</taxon>
        <taxon>Pseudomonadota</taxon>
        <taxon>Alphaproteobacteria</taxon>
        <taxon>Acetobacterales</taxon>
        <taxon>Acetobacteraceae</taxon>
        <taxon>Asaia</taxon>
    </lineage>
</organism>
<keyword evidence="2" id="KW-0732">Signal</keyword>
<dbReference type="RefSeq" id="WP_181950254.1">
    <property type="nucleotide sequence ID" value="NZ_CBLX010000003.1"/>
</dbReference>
<comment type="caution">
    <text evidence="3">The sequence shown here is derived from an EMBL/GenBank/DDBJ whole genome shotgun (WGS) entry which is preliminary data.</text>
</comment>
<dbReference type="AlphaFoldDB" id="A0A060QBD4"/>
<evidence type="ECO:0000313" key="4">
    <source>
        <dbReference type="Proteomes" id="UP000027583"/>
    </source>
</evidence>
<dbReference type="Proteomes" id="UP000027583">
    <property type="component" value="Unassembled WGS sequence"/>
</dbReference>
<proteinExistence type="predicted"/>
<accession>A0A060QBD4</accession>
<protein>
    <recommendedName>
        <fullName evidence="5">Secreted protein</fullName>
    </recommendedName>
</protein>
<sequence length="187" mass="19842">MRFRVVLAGIAITGLMAAPALARTHQKSAPSGNGPHPVILTAQPGTNLDQEARQLSAGDLADAAKHDDQPVVLVASAPLSTDRGDMALFVQLQSARLCGSAGCSTSVYLRHKGGWKLVLDSVSGAISVLSSRHNGMHDLLIDKNDRWTWNGTTYQDGAPVTAPAPQKTDRDSKDKGDETPKKKLLRG</sequence>
<evidence type="ECO:0000313" key="3">
    <source>
        <dbReference type="EMBL" id="CDG38454.1"/>
    </source>
</evidence>
<evidence type="ECO:0008006" key="5">
    <source>
        <dbReference type="Google" id="ProtNLM"/>
    </source>
</evidence>
<feature type="chain" id="PRO_5001590315" description="Secreted protein" evidence="2">
    <location>
        <begin position="23"/>
        <end position="187"/>
    </location>
</feature>
<feature type="signal peptide" evidence="2">
    <location>
        <begin position="1"/>
        <end position="22"/>
    </location>
</feature>
<dbReference type="EMBL" id="CBLX010000003">
    <property type="protein sequence ID" value="CDG38454.1"/>
    <property type="molecule type" value="Genomic_DNA"/>
</dbReference>
<evidence type="ECO:0000256" key="1">
    <source>
        <dbReference type="SAM" id="MobiDB-lite"/>
    </source>
</evidence>
<reference evidence="3 4" key="2">
    <citation type="journal article" date="2014" name="PLoS ONE">
        <title>Evolution of mitochondria reconstructed from the energy metabolism of living bacteria.</title>
        <authorList>
            <person name="Degli Esposti M."/>
            <person name="Chouaia B."/>
            <person name="Comandatore F."/>
            <person name="Crotti E."/>
            <person name="Sassera D."/>
            <person name="Lievens P.M."/>
            <person name="Daffonchio D."/>
            <person name="Bandi C."/>
        </authorList>
    </citation>
    <scope>NUCLEOTIDE SEQUENCE [LARGE SCALE GENOMIC DNA]</scope>
    <source>
        <strain evidence="3 4">SF2.1</strain>
    </source>
</reference>
<gene>
    <name evidence="3" type="ORF">ASAP_0409</name>
</gene>
<feature type="region of interest" description="Disordered" evidence="1">
    <location>
        <begin position="152"/>
        <end position="187"/>
    </location>
</feature>
<evidence type="ECO:0000256" key="2">
    <source>
        <dbReference type="SAM" id="SignalP"/>
    </source>
</evidence>
<feature type="compositionally biased region" description="Basic and acidic residues" evidence="1">
    <location>
        <begin position="167"/>
        <end position="181"/>
    </location>
</feature>